<comment type="similarity">
    <text evidence="1">Belongs to the UxaA family.</text>
</comment>
<gene>
    <name evidence="4" type="ORF">OBO34_02750</name>
</gene>
<comment type="caution">
    <text evidence="4">The sequence shown here is derived from an EMBL/GenBank/DDBJ whole genome shotgun (WGS) entry which is preliminary data.</text>
</comment>
<organism evidence="4 5">
    <name type="scientific">Hominibacterium faecale</name>
    <dbReference type="NCBI Taxonomy" id="2839743"/>
    <lineage>
        <taxon>Bacteria</taxon>
        <taxon>Bacillati</taxon>
        <taxon>Bacillota</taxon>
        <taxon>Clostridia</taxon>
        <taxon>Peptostreptococcales</taxon>
        <taxon>Anaerovoracaceae</taxon>
        <taxon>Hominibacterium</taxon>
    </lineage>
</organism>
<dbReference type="InterPro" id="IPR044144">
    <property type="entry name" value="SAF_UxaA/GarD"/>
</dbReference>
<dbReference type="Gene3D" id="2.30.130.110">
    <property type="match status" value="1"/>
</dbReference>
<dbReference type="Proteomes" id="UP001065549">
    <property type="component" value="Unassembled WGS sequence"/>
</dbReference>
<dbReference type="SMART" id="SM00858">
    <property type="entry name" value="SAF"/>
    <property type="match status" value="1"/>
</dbReference>
<accession>A0A9J6QN10</accession>
<dbReference type="EMBL" id="JAOSHN010000001">
    <property type="protein sequence ID" value="MCU7377269.1"/>
    <property type="molecule type" value="Genomic_DNA"/>
</dbReference>
<dbReference type="InterPro" id="IPR007392">
    <property type="entry name" value="GD_AH_second"/>
</dbReference>
<proteinExistence type="inferred from homology"/>
<dbReference type="InterPro" id="IPR048332">
    <property type="entry name" value="GD_AH_C"/>
</dbReference>
<evidence type="ECO:0000259" key="3">
    <source>
        <dbReference type="SMART" id="SM00858"/>
    </source>
</evidence>
<dbReference type="PANTHER" id="PTHR30536">
    <property type="entry name" value="ALTRONATE/GALACTARATE DEHYDRATASE"/>
    <property type="match status" value="1"/>
</dbReference>
<keyword evidence="5" id="KW-1185">Reference proteome</keyword>
<dbReference type="Pfam" id="PF04295">
    <property type="entry name" value="GD_AH_second"/>
    <property type="match status" value="1"/>
</dbReference>
<dbReference type="GO" id="GO:0019698">
    <property type="term" value="P:D-galacturonate catabolic process"/>
    <property type="evidence" value="ECO:0007669"/>
    <property type="project" value="TreeGrafter"/>
</dbReference>
<evidence type="ECO:0000313" key="4">
    <source>
        <dbReference type="EMBL" id="MCU7377269.1"/>
    </source>
</evidence>
<dbReference type="GO" id="GO:0016829">
    <property type="term" value="F:lyase activity"/>
    <property type="evidence" value="ECO:0007669"/>
    <property type="project" value="UniProtKB-KW"/>
</dbReference>
<name>A0A9J6QN10_9FIRM</name>
<dbReference type="AlphaFoldDB" id="A0A9J6QN10"/>
<dbReference type="Pfam" id="PF08666">
    <property type="entry name" value="SAF"/>
    <property type="match status" value="1"/>
</dbReference>
<dbReference type="PANTHER" id="PTHR30536:SF5">
    <property type="entry name" value="ALTRONATE DEHYDRATASE"/>
    <property type="match status" value="1"/>
</dbReference>
<feature type="domain" description="SAF" evidence="3">
    <location>
        <begin position="10"/>
        <end position="81"/>
    </location>
</feature>
<dbReference type="CDD" id="cd11613">
    <property type="entry name" value="SAF_AH_GD"/>
    <property type="match status" value="1"/>
</dbReference>
<dbReference type="RefSeq" id="WP_253020687.1">
    <property type="nucleotide sequence ID" value="NZ_JAOSHN010000001.1"/>
</dbReference>
<keyword evidence="2" id="KW-0456">Lyase</keyword>
<reference evidence="4" key="1">
    <citation type="submission" date="2022-09" db="EMBL/GenBank/DDBJ databases">
        <title>Culturomic study of gut microbiota in children with autism spectrum disorder.</title>
        <authorList>
            <person name="Efimov B.A."/>
            <person name="Chaplin A.V."/>
            <person name="Sokolova S.R."/>
            <person name="Pikina A.P."/>
            <person name="Korzhanova M."/>
            <person name="Belova V."/>
            <person name="Korostin D."/>
        </authorList>
    </citation>
    <scope>NUCLEOTIDE SEQUENCE</scope>
    <source>
        <strain evidence="4">ASD5510</strain>
    </source>
</reference>
<sequence>MKCMKLYPNDTVALATQELKKGDTVEINNETIVLLDDIPNAHKIALQDFAAGEGIRKYDNIIGYASRPIKKGEWVHEHNEATGLGKSKEYTYDFDPQTTIMPGSSDETFMGYLRRDGSAGIRNYLAVIPTVFCANGPLEHLSEIAKEKYPMTDNFDGIFPLTHPYGCSQTGYDLELTCKILSGVIQNANFGAVLIVSLGCEITDPVELKKYMGDYDESRIKILSLQNCEDEFETGMALIDELMENVLSDRRQPLTFDKLHIAMNCGGSDGYSGITANTLLGTLCDTMVKKGATMNMTEVPEMMGAEHLLMNRAINEDVFHDIVDLIHNYEDYFAKYGEKASDNPTQGNKAGGLTTLEEKSLGCTQKGGHCAVTEVLKYGDRATKNGFILVSGPGNDLVCVTGQIASGAVLTIFTTGRGTPCGFAGPTFRLSSNTALAKKKPHWIDYDAGRLLSASTSEAVDALNQELYDAIMSTVNGDYRTCNEKNGYYQMGILRDGVTL</sequence>
<evidence type="ECO:0000313" key="5">
    <source>
        <dbReference type="Proteomes" id="UP001065549"/>
    </source>
</evidence>
<evidence type="ECO:0000256" key="2">
    <source>
        <dbReference type="ARBA" id="ARBA00023239"/>
    </source>
</evidence>
<dbReference type="InterPro" id="IPR013974">
    <property type="entry name" value="SAF"/>
</dbReference>
<dbReference type="InterPro" id="IPR052172">
    <property type="entry name" value="UxaA_altronate/galactarate_dh"/>
</dbReference>
<dbReference type="Pfam" id="PF20629">
    <property type="entry name" value="GD_AH_C"/>
    <property type="match status" value="1"/>
</dbReference>
<protein>
    <submittedName>
        <fullName evidence="4">Altronate dehydratase family protein</fullName>
    </submittedName>
</protein>
<evidence type="ECO:0000256" key="1">
    <source>
        <dbReference type="ARBA" id="ARBA00010986"/>
    </source>
</evidence>